<dbReference type="SMART" id="SM00871">
    <property type="entry name" value="AraC_E_bind"/>
    <property type="match status" value="1"/>
</dbReference>
<dbReference type="InterPro" id="IPR029442">
    <property type="entry name" value="GyrI-like"/>
</dbReference>
<accession>A0ABW5UXI4</accession>
<feature type="domain" description="AraC effector-binding" evidence="1">
    <location>
        <begin position="7"/>
        <end position="163"/>
    </location>
</feature>
<dbReference type="Proteomes" id="UP001597492">
    <property type="component" value="Unassembled WGS sequence"/>
</dbReference>
<evidence type="ECO:0000259" key="1">
    <source>
        <dbReference type="SMART" id="SM00871"/>
    </source>
</evidence>
<dbReference type="Pfam" id="PF06445">
    <property type="entry name" value="GyrI-like"/>
    <property type="match status" value="1"/>
</dbReference>
<protein>
    <submittedName>
        <fullName evidence="2">GyrI-like domain-containing protein</fullName>
    </submittedName>
</protein>
<sequence length="163" mass="17614">MTDVATRTPEFVHMRMQHTAVVRGDGVPVGEMIPFLDNAFTVLRAAVDAAAIAPDGPQFSRYDSELVGDVRLEGGIPLLAELTTPIEIGGLTIEPGELPGGEIARITHVGPYSELADVWQEFLAGLRAAGREPRKPYWETYHVTPSPHSDPNSLRTDLCAVVA</sequence>
<evidence type="ECO:0000313" key="2">
    <source>
        <dbReference type="EMBL" id="MFD2757941.1"/>
    </source>
</evidence>
<evidence type="ECO:0000313" key="3">
    <source>
        <dbReference type="Proteomes" id="UP001597492"/>
    </source>
</evidence>
<dbReference type="RefSeq" id="WP_019619320.1">
    <property type="nucleotide sequence ID" value="NZ_JBHUNE010000005.1"/>
</dbReference>
<dbReference type="EMBL" id="JBHUNE010000005">
    <property type="protein sequence ID" value="MFD2757941.1"/>
    <property type="molecule type" value="Genomic_DNA"/>
</dbReference>
<organism evidence="2 3">
    <name type="scientific">Gulosibacter faecalis</name>
    <dbReference type="NCBI Taxonomy" id="272240"/>
    <lineage>
        <taxon>Bacteria</taxon>
        <taxon>Bacillati</taxon>
        <taxon>Actinomycetota</taxon>
        <taxon>Actinomycetes</taxon>
        <taxon>Micrococcales</taxon>
        <taxon>Microbacteriaceae</taxon>
        <taxon>Gulosibacter</taxon>
    </lineage>
</organism>
<dbReference type="Gene3D" id="3.20.80.10">
    <property type="entry name" value="Regulatory factor, effector binding domain"/>
    <property type="match status" value="1"/>
</dbReference>
<dbReference type="InterPro" id="IPR011256">
    <property type="entry name" value="Reg_factor_effector_dom_sf"/>
</dbReference>
<keyword evidence="3" id="KW-1185">Reference proteome</keyword>
<name>A0ABW5UXI4_9MICO</name>
<comment type="caution">
    <text evidence="2">The sequence shown here is derived from an EMBL/GenBank/DDBJ whole genome shotgun (WGS) entry which is preliminary data.</text>
</comment>
<gene>
    <name evidence="2" type="ORF">ACFSW7_06075</name>
</gene>
<reference evidence="3" key="1">
    <citation type="journal article" date="2019" name="Int. J. Syst. Evol. Microbiol.">
        <title>The Global Catalogue of Microorganisms (GCM) 10K type strain sequencing project: providing services to taxonomists for standard genome sequencing and annotation.</title>
        <authorList>
            <consortium name="The Broad Institute Genomics Platform"/>
            <consortium name="The Broad Institute Genome Sequencing Center for Infectious Disease"/>
            <person name="Wu L."/>
            <person name="Ma J."/>
        </authorList>
    </citation>
    <scope>NUCLEOTIDE SEQUENCE [LARGE SCALE GENOMIC DNA]</scope>
    <source>
        <strain evidence="3">TISTR 1514</strain>
    </source>
</reference>
<dbReference type="SUPFAM" id="SSF55136">
    <property type="entry name" value="Probable bacterial effector-binding domain"/>
    <property type="match status" value="1"/>
</dbReference>
<dbReference type="InterPro" id="IPR010499">
    <property type="entry name" value="AraC_E-bd"/>
</dbReference>
<proteinExistence type="predicted"/>